<comment type="caution">
    <text evidence="11">The sequence shown here is derived from an EMBL/GenBank/DDBJ whole genome shotgun (WGS) entry which is preliminary data.</text>
</comment>
<feature type="compositionally biased region" description="Basic and acidic residues" evidence="8">
    <location>
        <begin position="140"/>
        <end position="149"/>
    </location>
</feature>
<name>A0A8J7SJS5_9RHOB</name>
<accession>A0A8J7SJS5</accession>
<feature type="region of interest" description="Disordered" evidence="8">
    <location>
        <begin position="96"/>
        <end position="149"/>
    </location>
</feature>
<protein>
    <submittedName>
        <fullName evidence="11">OmpA family protein</fullName>
    </submittedName>
</protein>
<dbReference type="SUPFAM" id="SSF103088">
    <property type="entry name" value="OmpA-like"/>
    <property type="match status" value="1"/>
</dbReference>
<evidence type="ECO:0000256" key="5">
    <source>
        <dbReference type="ARBA" id="ARBA00022989"/>
    </source>
</evidence>
<dbReference type="InterPro" id="IPR036737">
    <property type="entry name" value="OmpA-like_sf"/>
</dbReference>
<dbReference type="AlphaFoldDB" id="A0A8J7SJS5"/>
<feature type="transmembrane region" description="Helical" evidence="9">
    <location>
        <begin position="29"/>
        <end position="48"/>
    </location>
</feature>
<evidence type="ECO:0000256" key="1">
    <source>
        <dbReference type="ARBA" id="ARBA00004162"/>
    </source>
</evidence>
<evidence type="ECO:0000256" key="2">
    <source>
        <dbReference type="ARBA" id="ARBA00008914"/>
    </source>
</evidence>
<comment type="similarity">
    <text evidence="2">Belongs to the MotB family.</text>
</comment>
<evidence type="ECO:0000313" key="12">
    <source>
        <dbReference type="Proteomes" id="UP000655420"/>
    </source>
</evidence>
<dbReference type="GO" id="GO:0005886">
    <property type="term" value="C:plasma membrane"/>
    <property type="evidence" value="ECO:0007669"/>
    <property type="project" value="UniProtKB-SubCell"/>
</dbReference>
<sequence>MSNRETAQPLIIRRSIKRETAHHGGAWKVAYADFVTAMMAFFLLMWLLNATSEEQRKGIADYFDPTLPISRTSAGGTGMLSGDSIFSTSSLAAMKDHGVRRRPNDPSADPDGASEVGPTHEQSQAPQSDDLAARTPEPTRPLHDARAEEELERQIEAALEAIDDPTIRRHFRLRVTPEGLVIEIVDLSERPLFPAGSSEPSAVLRTLLSILVPLVEETTNDIAIVGHTDSLPYGGGGAYTNWELSTDRANAARRLMATLGLARSRIARVSGMADTDPFDVDPSAAQNRRIAVVLLRETRR</sequence>
<keyword evidence="4 9" id="KW-0812">Transmembrane</keyword>
<dbReference type="Gene3D" id="3.30.1330.60">
    <property type="entry name" value="OmpA-like domain"/>
    <property type="match status" value="1"/>
</dbReference>
<dbReference type="CDD" id="cd07185">
    <property type="entry name" value="OmpA_C-like"/>
    <property type="match status" value="1"/>
</dbReference>
<evidence type="ECO:0000256" key="6">
    <source>
        <dbReference type="ARBA" id="ARBA00023136"/>
    </source>
</evidence>
<dbReference type="InterPro" id="IPR025713">
    <property type="entry name" value="MotB-like_N_dom"/>
</dbReference>
<dbReference type="InterPro" id="IPR006665">
    <property type="entry name" value="OmpA-like"/>
</dbReference>
<evidence type="ECO:0000256" key="9">
    <source>
        <dbReference type="SAM" id="Phobius"/>
    </source>
</evidence>
<evidence type="ECO:0000256" key="3">
    <source>
        <dbReference type="ARBA" id="ARBA00022475"/>
    </source>
</evidence>
<organism evidence="11 12">
    <name type="scientific">Thermohalobaculum xanthum</name>
    <dbReference type="NCBI Taxonomy" id="2753746"/>
    <lineage>
        <taxon>Bacteria</taxon>
        <taxon>Pseudomonadati</taxon>
        <taxon>Pseudomonadota</taxon>
        <taxon>Alphaproteobacteria</taxon>
        <taxon>Rhodobacterales</taxon>
        <taxon>Paracoccaceae</taxon>
        <taxon>Thermohalobaculum</taxon>
    </lineage>
</organism>
<dbReference type="Proteomes" id="UP000655420">
    <property type="component" value="Unassembled WGS sequence"/>
</dbReference>
<dbReference type="InterPro" id="IPR050330">
    <property type="entry name" value="Bact_OuterMem_StrucFunc"/>
</dbReference>
<evidence type="ECO:0000313" key="11">
    <source>
        <dbReference type="EMBL" id="MBK0401165.1"/>
    </source>
</evidence>
<feature type="domain" description="OmpA-like" evidence="10">
    <location>
        <begin position="180"/>
        <end position="300"/>
    </location>
</feature>
<reference evidence="11" key="1">
    <citation type="submission" date="2020-12" db="EMBL/GenBank/DDBJ databases">
        <title>Bacterial taxonomy.</title>
        <authorList>
            <person name="Pan X."/>
        </authorList>
    </citation>
    <scope>NUCLEOTIDE SEQUENCE</scope>
    <source>
        <strain evidence="11">M0105</strain>
    </source>
</reference>
<dbReference type="RefSeq" id="WP_200613372.1">
    <property type="nucleotide sequence ID" value="NZ_JAEHHL010000015.1"/>
</dbReference>
<keyword evidence="6 7" id="KW-0472">Membrane</keyword>
<proteinExistence type="inferred from homology"/>
<keyword evidence="12" id="KW-1185">Reference proteome</keyword>
<keyword evidence="5 9" id="KW-1133">Transmembrane helix</keyword>
<dbReference type="EMBL" id="JAEHHL010000015">
    <property type="protein sequence ID" value="MBK0401165.1"/>
    <property type="molecule type" value="Genomic_DNA"/>
</dbReference>
<evidence type="ECO:0000256" key="8">
    <source>
        <dbReference type="SAM" id="MobiDB-lite"/>
    </source>
</evidence>
<evidence type="ECO:0000256" key="7">
    <source>
        <dbReference type="PROSITE-ProRule" id="PRU00473"/>
    </source>
</evidence>
<gene>
    <name evidence="11" type="ORF">H0I76_18355</name>
</gene>
<comment type="subcellular location">
    <subcellularLocation>
        <location evidence="1">Cell membrane</location>
        <topology evidence="1">Single-pass membrane protein</topology>
    </subcellularLocation>
</comment>
<evidence type="ECO:0000256" key="4">
    <source>
        <dbReference type="ARBA" id="ARBA00022692"/>
    </source>
</evidence>
<dbReference type="PANTHER" id="PTHR30329">
    <property type="entry name" value="STATOR ELEMENT OF FLAGELLAR MOTOR COMPLEX"/>
    <property type="match status" value="1"/>
</dbReference>
<dbReference type="Pfam" id="PF00691">
    <property type="entry name" value="OmpA"/>
    <property type="match status" value="1"/>
</dbReference>
<dbReference type="PANTHER" id="PTHR30329:SF21">
    <property type="entry name" value="LIPOPROTEIN YIAD-RELATED"/>
    <property type="match status" value="1"/>
</dbReference>
<evidence type="ECO:0000259" key="10">
    <source>
        <dbReference type="PROSITE" id="PS51123"/>
    </source>
</evidence>
<dbReference type="PROSITE" id="PS51123">
    <property type="entry name" value="OMPA_2"/>
    <property type="match status" value="1"/>
</dbReference>
<keyword evidence="3" id="KW-1003">Cell membrane</keyword>
<dbReference type="Pfam" id="PF13677">
    <property type="entry name" value="MotB_plug"/>
    <property type="match status" value="1"/>
</dbReference>